<gene>
    <name evidence="1" type="ORF">GCM10007932_28990</name>
</gene>
<dbReference type="Proteomes" id="UP001156690">
    <property type="component" value="Unassembled WGS sequence"/>
</dbReference>
<proteinExistence type="predicted"/>
<comment type="caution">
    <text evidence="1">The sequence shown here is derived from an EMBL/GenBank/DDBJ whole genome shotgun (WGS) entry which is preliminary data.</text>
</comment>
<dbReference type="AlphaFoldDB" id="A0AAV5NSL9"/>
<name>A0AAV5NSL9_9VIBR</name>
<accession>A0AAV5NSL9</accession>
<dbReference type="EMBL" id="BSNX01000034">
    <property type="protein sequence ID" value="GLQ73539.1"/>
    <property type="molecule type" value="Genomic_DNA"/>
</dbReference>
<sequence length="150" mass="16939">MPNNFPQENSVNSPLLVTIDGKSIEILTPYNPNHSDIDQYVPSTDFRKKVHKDVESLAGNLNGFFSLYNHWIKGHTKCDYTVVMEMTMRSNLISSQFNTISKACKNDRSLPESQPLTITEQVELIGLSEELGVSPSEVINLMKKHLQKAM</sequence>
<reference evidence="2" key="1">
    <citation type="journal article" date="2019" name="Int. J. Syst. Evol. Microbiol.">
        <title>The Global Catalogue of Microorganisms (GCM) 10K type strain sequencing project: providing services to taxonomists for standard genome sequencing and annotation.</title>
        <authorList>
            <consortium name="The Broad Institute Genomics Platform"/>
            <consortium name="The Broad Institute Genome Sequencing Center for Infectious Disease"/>
            <person name="Wu L."/>
            <person name="Ma J."/>
        </authorList>
    </citation>
    <scope>NUCLEOTIDE SEQUENCE [LARGE SCALE GENOMIC DNA]</scope>
    <source>
        <strain evidence="2">NBRC 15640</strain>
    </source>
</reference>
<evidence type="ECO:0000313" key="1">
    <source>
        <dbReference type="EMBL" id="GLQ73539.1"/>
    </source>
</evidence>
<organism evidence="1 2">
    <name type="scientific">Vibrio penaeicida</name>
    <dbReference type="NCBI Taxonomy" id="104609"/>
    <lineage>
        <taxon>Bacteria</taxon>
        <taxon>Pseudomonadati</taxon>
        <taxon>Pseudomonadota</taxon>
        <taxon>Gammaproteobacteria</taxon>
        <taxon>Vibrionales</taxon>
        <taxon>Vibrionaceae</taxon>
        <taxon>Vibrio</taxon>
    </lineage>
</organism>
<keyword evidence="2" id="KW-1185">Reference proteome</keyword>
<protein>
    <submittedName>
        <fullName evidence="1">Uncharacterized protein</fullName>
    </submittedName>
</protein>
<dbReference type="RefSeq" id="WP_126609369.1">
    <property type="nucleotide sequence ID" value="NZ_AP025145.1"/>
</dbReference>
<evidence type="ECO:0000313" key="2">
    <source>
        <dbReference type="Proteomes" id="UP001156690"/>
    </source>
</evidence>